<evidence type="ECO:0000256" key="5">
    <source>
        <dbReference type="ARBA" id="ARBA00023163"/>
    </source>
</evidence>
<evidence type="ECO:0000256" key="2">
    <source>
        <dbReference type="ARBA" id="ARBA00023015"/>
    </source>
</evidence>
<evidence type="ECO:0000256" key="4">
    <source>
        <dbReference type="ARBA" id="ARBA00023155"/>
    </source>
</evidence>
<dbReference type="GO" id="GO:0000981">
    <property type="term" value="F:DNA-binding transcription factor activity, RNA polymerase II-specific"/>
    <property type="evidence" value="ECO:0007669"/>
    <property type="project" value="InterPro"/>
</dbReference>
<dbReference type="PANTHER" id="PTHR24334:SF3">
    <property type="entry name" value="HOMEOBOX PROTEIN GBX-2"/>
    <property type="match status" value="1"/>
</dbReference>
<evidence type="ECO:0000259" key="13">
    <source>
        <dbReference type="PROSITE" id="PS50071"/>
    </source>
</evidence>
<evidence type="ECO:0000256" key="12">
    <source>
        <dbReference type="SAM" id="MobiDB-lite"/>
    </source>
</evidence>
<keyword evidence="6 10" id="KW-0539">Nucleus</keyword>
<organism evidence="14 15">
    <name type="scientific">Myotis davidii</name>
    <name type="common">David's myotis</name>
    <dbReference type="NCBI Taxonomy" id="225400"/>
    <lineage>
        <taxon>Eukaryota</taxon>
        <taxon>Metazoa</taxon>
        <taxon>Chordata</taxon>
        <taxon>Craniata</taxon>
        <taxon>Vertebrata</taxon>
        <taxon>Euteleostomi</taxon>
        <taxon>Mammalia</taxon>
        <taxon>Eutheria</taxon>
        <taxon>Laurasiatheria</taxon>
        <taxon>Chiroptera</taxon>
        <taxon>Yangochiroptera</taxon>
        <taxon>Vespertilionidae</taxon>
        <taxon>Myotis</taxon>
    </lineage>
</organism>
<feature type="DNA-binding region" description="Homeobox" evidence="10">
    <location>
        <begin position="166"/>
        <end position="225"/>
    </location>
</feature>
<gene>
    <name evidence="14" type="ORF">MDA_GLEAN10026104</name>
</gene>
<dbReference type="GO" id="GO:0000977">
    <property type="term" value="F:RNA polymerase II transcription regulatory region sequence-specific DNA binding"/>
    <property type="evidence" value="ECO:0007669"/>
    <property type="project" value="TreeGrafter"/>
</dbReference>
<dbReference type="FunFam" id="1.10.10.60:FF:000248">
    <property type="entry name" value="Gastrulation brain homeobox 2"/>
    <property type="match status" value="1"/>
</dbReference>
<evidence type="ECO:0000256" key="9">
    <source>
        <dbReference type="ARBA" id="ARBA00076268"/>
    </source>
</evidence>
<feature type="domain" description="Homeobox" evidence="13">
    <location>
        <begin position="164"/>
        <end position="224"/>
    </location>
</feature>
<keyword evidence="5" id="KW-0804">Transcription</keyword>
<evidence type="ECO:0000313" key="14">
    <source>
        <dbReference type="EMBL" id="ELK32626.1"/>
    </source>
</evidence>
<proteinExistence type="predicted"/>
<keyword evidence="4 10" id="KW-0371">Homeobox</keyword>
<evidence type="ECO:0000256" key="3">
    <source>
        <dbReference type="ARBA" id="ARBA00023125"/>
    </source>
</evidence>
<dbReference type="EMBL" id="KB105166">
    <property type="protein sequence ID" value="ELK32626.1"/>
    <property type="molecule type" value="Genomic_DNA"/>
</dbReference>
<evidence type="ECO:0000256" key="1">
    <source>
        <dbReference type="ARBA" id="ARBA00004123"/>
    </source>
</evidence>
<dbReference type="CDD" id="cd00086">
    <property type="entry name" value="homeodomain"/>
    <property type="match status" value="1"/>
</dbReference>
<dbReference type="InterPro" id="IPR009057">
    <property type="entry name" value="Homeodomain-like_sf"/>
</dbReference>
<feature type="region of interest" description="Disordered" evidence="12">
    <location>
        <begin position="1"/>
        <end position="37"/>
    </location>
</feature>
<evidence type="ECO:0000256" key="8">
    <source>
        <dbReference type="ARBA" id="ARBA00071240"/>
    </source>
</evidence>
<name>L5M2M1_MYODS</name>
<dbReference type="AlphaFoldDB" id="L5M2M1"/>
<keyword evidence="2" id="KW-0805">Transcription regulation</keyword>
<reference evidence="15" key="1">
    <citation type="journal article" date="2013" name="Science">
        <title>Comparative analysis of bat genomes provides insight into the evolution of flight and immunity.</title>
        <authorList>
            <person name="Zhang G."/>
            <person name="Cowled C."/>
            <person name="Shi Z."/>
            <person name="Huang Z."/>
            <person name="Bishop-Lilly K.A."/>
            <person name="Fang X."/>
            <person name="Wynne J.W."/>
            <person name="Xiong Z."/>
            <person name="Baker M.L."/>
            <person name="Zhao W."/>
            <person name="Tachedjian M."/>
            <person name="Zhu Y."/>
            <person name="Zhou P."/>
            <person name="Jiang X."/>
            <person name="Ng J."/>
            <person name="Yang L."/>
            <person name="Wu L."/>
            <person name="Xiao J."/>
            <person name="Feng Y."/>
            <person name="Chen Y."/>
            <person name="Sun X."/>
            <person name="Zhang Y."/>
            <person name="Marsh G.A."/>
            <person name="Crameri G."/>
            <person name="Broder C.C."/>
            <person name="Frey K.G."/>
            <person name="Wang L.F."/>
            <person name="Wang J."/>
        </authorList>
    </citation>
    <scope>NUCLEOTIDE SEQUENCE [LARGE SCALE GENOMIC DNA]</scope>
</reference>
<dbReference type="eggNOG" id="KOG0489">
    <property type="taxonomic scope" value="Eukaryota"/>
</dbReference>
<dbReference type="PROSITE" id="PS50071">
    <property type="entry name" value="HOMEOBOX_2"/>
    <property type="match status" value="1"/>
</dbReference>
<dbReference type="InterPro" id="IPR001356">
    <property type="entry name" value="HD"/>
</dbReference>
<dbReference type="SUPFAM" id="SSF46689">
    <property type="entry name" value="Homeodomain-like"/>
    <property type="match status" value="1"/>
</dbReference>
<sequence>MLERRVSGGCGKSMPSLGAHRLAPLAAPRPPGTSTSSAAGMLAVELASPCLCARSPAGVLQALQAEAEEGKGFLAKEGSLLAFSAAEAVQASLAGAVRGQGKDESKVEDDPKGKEESFSLESDLDYSSDDNLPGQAAHKEEDPSHALEEPPPSGGASGSTTSTGKNRRRRTAFTSEQLLELEKEFHCKKYLSLTERSQIAHALKLSEVQVKIWFQNRRAKWKRVKAGNANSKTGEPSRNPKIVVPIPVHVSRFAIRSQHQQLEQARP</sequence>
<dbReference type="Gene3D" id="1.10.10.60">
    <property type="entry name" value="Homeodomain-like"/>
    <property type="match status" value="1"/>
</dbReference>
<feature type="region of interest" description="Disordered" evidence="12">
    <location>
        <begin position="96"/>
        <end position="170"/>
    </location>
</feature>
<dbReference type="InterPro" id="IPR042982">
    <property type="entry name" value="GBX-1/2"/>
</dbReference>
<keyword evidence="15" id="KW-1185">Reference proteome</keyword>
<comment type="function">
    <text evidence="7">May act as a transcription factor for cell pluripotency and differentiation in the embryo.</text>
</comment>
<dbReference type="Proteomes" id="UP000010556">
    <property type="component" value="Unassembled WGS sequence"/>
</dbReference>
<feature type="compositionally biased region" description="Basic and acidic residues" evidence="12">
    <location>
        <begin position="100"/>
        <end position="117"/>
    </location>
</feature>
<dbReference type="InterPro" id="IPR017970">
    <property type="entry name" value="Homeobox_CS"/>
</dbReference>
<evidence type="ECO:0000256" key="10">
    <source>
        <dbReference type="PROSITE-ProRule" id="PRU00108"/>
    </source>
</evidence>
<dbReference type="Pfam" id="PF00046">
    <property type="entry name" value="Homeodomain"/>
    <property type="match status" value="1"/>
</dbReference>
<evidence type="ECO:0000256" key="6">
    <source>
        <dbReference type="ARBA" id="ARBA00023242"/>
    </source>
</evidence>
<evidence type="ECO:0000313" key="15">
    <source>
        <dbReference type="Proteomes" id="UP000010556"/>
    </source>
</evidence>
<feature type="compositionally biased region" description="Basic and acidic residues" evidence="12">
    <location>
        <begin position="137"/>
        <end position="148"/>
    </location>
</feature>
<evidence type="ECO:0000256" key="11">
    <source>
        <dbReference type="RuleBase" id="RU000682"/>
    </source>
</evidence>
<protein>
    <recommendedName>
        <fullName evidence="8">Homeobox protein GBX-2</fullName>
    </recommendedName>
    <alternativeName>
        <fullName evidence="9">Gastrulation and brain-specific homeobox protein 2</fullName>
    </alternativeName>
</protein>
<comment type="subcellular location">
    <subcellularLocation>
        <location evidence="1 10 11">Nucleus</location>
    </subcellularLocation>
</comment>
<dbReference type="GO" id="GO:0005634">
    <property type="term" value="C:nucleus"/>
    <property type="evidence" value="ECO:0007669"/>
    <property type="project" value="UniProtKB-SubCell"/>
</dbReference>
<dbReference type="GO" id="GO:0051960">
    <property type="term" value="P:regulation of nervous system development"/>
    <property type="evidence" value="ECO:0007669"/>
    <property type="project" value="TreeGrafter"/>
</dbReference>
<dbReference type="PANTHER" id="PTHR24334">
    <property type="entry name" value="HOMEOBOX PROTEIN GBX"/>
    <property type="match status" value="1"/>
</dbReference>
<keyword evidence="3 10" id="KW-0238">DNA-binding</keyword>
<dbReference type="PROSITE" id="PS00027">
    <property type="entry name" value="HOMEOBOX_1"/>
    <property type="match status" value="1"/>
</dbReference>
<accession>L5M2M1</accession>
<dbReference type="InterPro" id="IPR020479">
    <property type="entry name" value="HD_metazoa"/>
</dbReference>
<dbReference type="PRINTS" id="PR00024">
    <property type="entry name" value="HOMEOBOX"/>
</dbReference>
<dbReference type="SMART" id="SM00389">
    <property type="entry name" value="HOX"/>
    <property type="match status" value="1"/>
</dbReference>
<evidence type="ECO:0000256" key="7">
    <source>
        <dbReference type="ARBA" id="ARBA00060134"/>
    </source>
</evidence>